<dbReference type="Pfam" id="PF12889">
    <property type="entry name" value="DUF3829"/>
    <property type="match status" value="1"/>
</dbReference>
<dbReference type="PROSITE" id="PS51257">
    <property type="entry name" value="PROKAR_LIPOPROTEIN"/>
    <property type="match status" value="1"/>
</dbReference>
<protein>
    <recommendedName>
        <fullName evidence="2">Lipoprotein</fullName>
    </recommendedName>
</protein>
<dbReference type="EMBL" id="FAXN01000063">
    <property type="protein sequence ID" value="CUV66117.1"/>
    <property type="molecule type" value="Genomic_DNA"/>
</dbReference>
<organism evidence="1">
    <name type="scientific">Sulfurovum sp. enrichment culture clone C5</name>
    <dbReference type="NCBI Taxonomy" id="497650"/>
    <lineage>
        <taxon>Bacteria</taxon>
        <taxon>Pseudomonadati</taxon>
        <taxon>Campylobacterota</taxon>
        <taxon>Epsilonproteobacteria</taxon>
        <taxon>Campylobacterales</taxon>
        <taxon>Sulfurovaceae</taxon>
        <taxon>Sulfurovum</taxon>
        <taxon>environmental samples</taxon>
    </lineage>
</organism>
<proteinExistence type="predicted"/>
<gene>
    <name evidence="1" type="ORF">BN3087_600014</name>
</gene>
<name>A0A0S4XQB3_9BACT</name>
<evidence type="ECO:0000313" key="1">
    <source>
        <dbReference type="EMBL" id="CUV66117.1"/>
    </source>
</evidence>
<reference evidence="1" key="1">
    <citation type="submission" date="2015-11" db="EMBL/GenBank/DDBJ databases">
        <authorList>
            <person name="Zhang Y."/>
            <person name="Guo Z."/>
        </authorList>
    </citation>
    <scope>NUCLEOTIDE SEQUENCE</scope>
    <source>
        <strain evidence="1">BN30871</strain>
    </source>
</reference>
<dbReference type="AlphaFoldDB" id="A0A0S4XQB3"/>
<dbReference type="InterPro" id="IPR024291">
    <property type="entry name" value="DUF3829"/>
</dbReference>
<evidence type="ECO:0008006" key="2">
    <source>
        <dbReference type="Google" id="ProtNLM"/>
    </source>
</evidence>
<sequence length="314" mass="35908">MKLKSILLILSALFVMQGCDKKAENDINDTNKASEVSESSEKNDQLSIDKFNQYVDAYNDINKWFWPFDKGPDNSLEDYKKQDFNNGANISNPSIFLSTDALGRAIENVKKAQAMEVDDEKFAQIDEVGKKFLAIAEPLFKQATEIKPYFDSKKYMEDNFALIKGQNKEFIDKWTQFNVTYHELGNAISTLERQNRLDEIKYHKDNGNYRAASLKQSLLIANDLIGAISESKDAKTDTKVATLITDLDKELANLKKEIDSSNDDKKSSYMSKLDQLNRILGSARSIKANPNDSDYDSMIREYNSLIDFLHMFKY</sequence>
<accession>A0A0S4XQB3</accession>